<protein>
    <submittedName>
        <fullName evidence="1">Uncharacterized protein</fullName>
    </submittedName>
</protein>
<organism evidence="1 2">
    <name type="scientific">Rhododendron molle</name>
    <name type="common">Chinese azalea</name>
    <name type="synonym">Azalea mollis</name>
    <dbReference type="NCBI Taxonomy" id="49168"/>
    <lineage>
        <taxon>Eukaryota</taxon>
        <taxon>Viridiplantae</taxon>
        <taxon>Streptophyta</taxon>
        <taxon>Embryophyta</taxon>
        <taxon>Tracheophyta</taxon>
        <taxon>Spermatophyta</taxon>
        <taxon>Magnoliopsida</taxon>
        <taxon>eudicotyledons</taxon>
        <taxon>Gunneridae</taxon>
        <taxon>Pentapetalae</taxon>
        <taxon>asterids</taxon>
        <taxon>Ericales</taxon>
        <taxon>Ericaceae</taxon>
        <taxon>Ericoideae</taxon>
        <taxon>Rhodoreae</taxon>
        <taxon>Rhododendron</taxon>
    </lineage>
</organism>
<sequence>MTAEVNLTTPVMVGMRREREREGGREVAGDSAAGVPSEMGGLVSTVSMYTYMSIYIHIYGIGSKFSTDFEN</sequence>
<dbReference type="Proteomes" id="UP001062846">
    <property type="component" value="Chromosome 5"/>
</dbReference>
<comment type="caution">
    <text evidence="1">The sequence shown here is derived from an EMBL/GenBank/DDBJ whole genome shotgun (WGS) entry which is preliminary data.</text>
</comment>
<gene>
    <name evidence="1" type="ORF">RHMOL_Rhmol05G0097900</name>
</gene>
<name>A0ACC0NM12_RHOML</name>
<reference evidence="1" key="1">
    <citation type="submission" date="2022-02" db="EMBL/GenBank/DDBJ databases">
        <title>Plant Genome Project.</title>
        <authorList>
            <person name="Zhang R.-G."/>
        </authorList>
    </citation>
    <scope>NUCLEOTIDE SEQUENCE</scope>
    <source>
        <strain evidence="1">AT1</strain>
    </source>
</reference>
<evidence type="ECO:0000313" key="1">
    <source>
        <dbReference type="EMBL" id="KAI8554422.1"/>
    </source>
</evidence>
<proteinExistence type="predicted"/>
<evidence type="ECO:0000313" key="2">
    <source>
        <dbReference type="Proteomes" id="UP001062846"/>
    </source>
</evidence>
<keyword evidence="2" id="KW-1185">Reference proteome</keyword>
<dbReference type="EMBL" id="CM046392">
    <property type="protein sequence ID" value="KAI8554422.1"/>
    <property type="molecule type" value="Genomic_DNA"/>
</dbReference>
<accession>A0ACC0NM12</accession>